<dbReference type="AlphaFoldDB" id="A0A9K3JJ31"/>
<gene>
    <name evidence="1" type="ORF">HanXRQr2_Chr03g0122961</name>
</gene>
<proteinExistence type="predicted"/>
<name>A0A9K3JJ31_HELAN</name>
<sequence length="131" mass="14644">MMFSRRRVPLTPSTILQQTSHMDTSTKSNSGAQFHALAYLTTVSYVSMFSELSAKHLSCQNALVRSSRKGCKRSRWLLSRVSSRLEIKSDVTKWTSMAGFGSPRTAWSSLCIHGSILFSNISLLQFLPINP</sequence>
<dbReference type="Proteomes" id="UP000215914">
    <property type="component" value="Unassembled WGS sequence"/>
</dbReference>
<reference evidence="1" key="1">
    <citation type="journal article" date="2017" name="Nature">
        <title>The sunflower genome provides insights into oil metabolism, flowering and Asterid evolution.</title>
        <authorList>
            <person name="Badouin H."/>
            <person name="Gouzy J."/>
            <person name="Grassa C.J."/>
            <person name="Murat F."/>
            <person name="Staton S.E."/>
            <person name="Cottret L."/>
            <person name="Lelandais-Briere C."/>
            <person name="Owens G.L."/>
            <person name="Carrere S."/>
            <person name="Mayjonade B."/>
            <person name="Legrand L."/>
            <person name="Gill N."/>
            <person name="Kane N.C."/>
            <person name="Bowers J.E."/>
            <person name="Hubner S."/>
            <person name="Bellec A."/>
            <person name="Berard A."/>
            <person name="Berges H."/>
            <person name="Blanchet N."/>
            <person name="Boniface M.C."/>
            <person name="Brunel D."/>
            <person name="Catrice O."/>
            <person name="Chaidir N."/>
            <person name="Claudel C."/>
            <person name="Donnadieu C."/>
            <person name="Faraut T."/>
            <person name="Fievet G."/>
            <person name="Helmstetter N."/>
            <person name="King M."/>
            <person name="Knapp S.J."/>
            <person name="Lai Z."/>
            <person name="Le Paslier M.C."/>
            <person name="Lippi Y."/>
            <person name="Lorenzon L."/>
            <person name="Mandel J.R."/>
            <person name="Marage G."/>
            <person name="Marchand G."/>
            <person name="Marquand E."/>
            <person name="Bret-Mestries E."/>
            <person name="Morien E."/>
            <person name="Nambeesan S."/>
            <person name="Nguyen T."/>
            <person name="Pegot-Espagnet P."/>
            <person name="Pouilly N."/>
            <person name="Raftis F."/>
            <person name="Sallet E."/>
            <person name="Schiex T."/>
            <person name="Thomas J."/>
            <person name="Vandecasteele C."/>
            <person name="Vares D."/>
            <person name="Vear F."/>
            <person name="Vautrin S."/>
            <person name="Crespi M."/>
            <person name="Mangin B."/>
            <person name="Burke J.M."/>
            <person name="Salse J."/>
            <person name="Munos S."/>
            <person name="Vincourt P."/>
            <person name="Rieseberg L.H."/>
            <person name="Langlade N.B."/>
        </authorList>
    </citation>
    <scope>NUCLEOTIDE SEQUENCE</scope>
    <source>
        <tissue evidence="1">Leaves</tissue>
    </source>
</reference>
<evidence type="ECO:0000313" key="2">
    <source>
        <dbReference type="Proteomes" id="UP000215914"/>
    </source>
</evidence>
<keyword evidence="2" id="KW-1185">Reference proteome</keyword>
<organism evidence="1 2">
    <name type="scientific">Helianthus annuus</name>
    <name type="common">Common sunflower</name>
    <dbReference type="NCBI Taxonomy" id="4232"/>
    <lineage>
        <taxon>Eukaryota</taxon>
        <taxon>Viridiplantae</taxon>
        <taxon>Streptophyta</taxon>
        <taxon>Embryophyta</taxon>
        <taxon>Tracheophyta</taxon>
        <taxon>Spermatophyta</taxon>
        <taxon>Magnoliopsida</taxon>
        <taxon>eudicotyledons</taxon>
        <taxon>Gunneridae</taxon>
        <taxon>Pentapetalae</taxon>
        <taxon>asterids</taxon>
        <taxon>campanulids</taxon>
        <taxon>Asterales</taxon>
        <taxon>Asteraceae</taxon>
        <taxon>Asteroideae</taxon>
        <taxon>Heliantheae alliance</taxon>
        <taxon>Heliantheae</taxon>
        <taxon>Helianthus</taxon>
    </lineage>
</organism>
<reference evidence="1" key="2">
    <citation type="submission" date="2020-06" db="EMBL/GenBank/DDBJ databases">
        <title>Helianthus annuus Genome sequencing and assembly Release 2.</title>
        <authorList>
            <person name="Gouzy J."/>
            <person name="Langlade N."/>
            <person name="Munos S."/>
        </authorList>
    </citation>
    <scope>NUCLEOTIDE SEQUENCE</scope>
    <source>
        <tissue evidence="1">Leaves</tissue>
    </source>
</reference>
<protein>
    <submittedName>
        <fullName evidence="1">Uncharacterized protein</fullName>
    </submittedName>
</protein>
<dbReference type="Gramene" id="mRNA:HanXRQr2_Chr03g0122961">
    <property type="protein sequence ID" value="mRNA:HanXRQr2_Chr03g0122961"/>
    <property type="gene ID" value="HanXRQr2_Chr03g0122961"/>
</dbReference>
<dbReference type="EMBL" id="MNCJ02000318">
    <property type="protein sequence ID" value="KAF5815425.1"/>
    <property type="molecule type" value="Genomic_DNA"/>
</dbReference>
<accession>A0A9K3JJ31</accession>
<comment type="caution">
    <text evidence="1">The sequence shown here is derived from an EMBL/GenBank/DDBJ whole genome shotgun (WGS) entry which is preliminary data.</text>
</comment>
<evidence type="ECO:0000313" key="1">
    <source>
        <dbReference type="EMBL" id="KAF5815425.1"/>
    </source>
</evidence>